<feature type="domain" description="Methylamine utilisation protein MauE" evidence="6">
    <location>
        <begin position="3"/>
        <end position="134"/>
    </location>
</feature>
<dbReference type="RefSeq" id="WP_100314122.1">
    <property type="nucleotide sequence ID" value="NZ_PGFG01000001.1"/>
</dbReference>
<feature type="transmembrane region" description="Helical" evidence="5">
    <location>
        <begin position="148"/>
        <end position="167"/>
    </location>
</feature>
<evidence type="ECO:0000313" key="8">
    <source>
        <dbReference type="Proteomes" id="UP000230000"/>
    </source>
</evidence>
<comment type="caution">
    <text evidence="7">The sequence shown here is derived from an EMBL/GenBank/DDBJ whole genome shotgun (WGS) entry which is preliminary data.</text>
</comment>
<keyword evidence="2 5" id="KW-0812">Transmembrane</keyword>
<feature type="transmembrane region" description="Helical" evidence="5">
    <location>
        <begin position="49"/>
        <end position="71"/>
    </location>
</feature>
<dbReference type="EMBL" id="PGFG01000001">
    <property type="protein sequence ID" value="PJJ75525.1"/>
    <property type="molecule type" value="Genomic_DNA"/>
</dbReference>
<evidence type="ECO:0000256" key="2">
    <source>
        <dbReference type="ARBA" id="ARBA00022692"/>
    </source>
</evidence>
<dbReference type="AlphaFoldDB" id="A0A2M9CUK1"/>
<evidence type="ECO:0000256" key="3">
    <source>
        <dbReference type="ARBA" id="ARBA00022989"/>
    </source>
</evidence>
<dbReference type="Proteomes" id="UP000230000">
    <property type="component" value="Unassembled WGS sequence"/>
</dbReference>
<reference evidence="7 8" key="1">
    <citation type="submission" date="2017-11" db="EMBL/GenBank/DDBJ databases">
        <title>Genomic Encyclopedia of Archaeal and Bacterial Type Strains, Phase II (KMG-II): From Individual Species to Whole Genera.</title>
        <authorList>
            <person name="Goeker M."/>
        </authorList>
    </citation>
    <scope>NUCLEOTIDE SEQUENCE [LARGE SCALE GENOMIC DNA]</scope>
    <source>
        <strain evidence="7 8">DSM 27268</strain>
    </source>
</reference>
<keyword evidence="3 5" id="KW-1133">Transmembrane helix</keyword>
<dbReference type="Gene3D" id="3.40.30.10">
    <property type="entry name" value="Glutaredoxin"/>
    <property type="match status" value="1"/>
</dbReference>
<comment type="subcellular location">
    <subcellularLocation>
        <location evidence="1">Membrane</location>
        <topology evidence="1">Multi-pass membrane protein</topology>
    </subcellularLocation>
</comment>
<dbReference type="InterPro" id="IPR009908">
    <property type="entry name" value="Methylamine_util_MauE"/>
</dbReference>
<gene>
    <name evidence="7" type="ORF">BXY57_1104</name>
</gene>
<organism evidence="7 8">
    <name type="scientific">Thermoflavifilum aggregans</name>
    <dbReference type="NCBI Taxonomy" id="454188"/>
    <lineage>
        <taxon>Bacteria</taxon>
        <taxon>Pseudomonadati</taxon>
        <taxon>Bacteroidota</taxon>
        <taxon>Chitinophagia</taxon>
        <taxon>Chitinophagales</taxon>
        <taxon>Chitinophagaceae</taxon>
        <taxon>Thermoflavifilum</taxon>
    </lineage>
</organism>
<evidence type="ECO:0000256" key="1">
    <source>
        <dbReference type="ARBA" id="ARBA00004141"/>
    </source>
</evidence>
<evidence type="ECO:0000256" key="4">
    <source>
        <dbReference type="ARBA" id="ARBA00023136"/>
    </source>
</evidence>
<protein>
    <submittedName>
        <fullName evidence="7">DoxX-like protein</fullName>
    </submittedName>
</protein>
<sequence>MKHKLLWIARFLVGVTFIFSGLVKANDPLGLSYKMQEFFVALHMPFLNPLSTVLSIILILIETISGVAILLGYQARIFATLLLGFIVLFTFLTGYAWFTGKVQECGCFGDCIPISDAATFWKDVVLLCLIVFLFIYRKEIHPLWKQVSGPLTWFAALSVIALQSYVLRHLPIIDCLPYAVGKNILQEMQPPPGSVPDQYETFLIYEKNGVEKKFTENDFPWQDTSWHFVRRETKLVKKGNAVPLIQDFSLKTMQGEDITQQVLQDTVPVFLFVVNHPSDAHTGWEHAMHALQAFAADHNMKLYGVTSSPHPDAFLEQHHIQFPFLIGDVTVLKTMARTDPCLIWLKQGTVRGKWSYLDIPDTTALRRIITE</sequence>
<dbReference type="GO" id="GO:0030416">
    <property type="term" value="P:methylamine metabolic process"/>
    <property type="evidence" value="ECO:0007669"/>
    <property type="project" value="InterPro"/>
</dbReference>
<dbReference type="NCBIfam" id="NF045576">
    <property type="entry name" value="BT_3928_fam"/>
    <property type="match status" value="1"/>
</dbReference>
<keyword evidence="8" id="KW-1185">Reference proteome</keyword>
<evidence type="ECO:0000256" key="5">
    <source>
        <dbReference type="SAM" id="Phobius"/>
    </source>
</evidence>
<accession>A0A2M9CUK1</accession>
<evidence type="ECO:0000313" key="7">
    <source>
        <dbReference type="EMBL" id="PJJ75525.1"/>
    </source>
</evidence>
<dbReference type="Pfam" id="PF07291">
    <property type="entry name" value="MauE"/>
    <property type="match status" value="1"/>
</dbReference>
<feature type="transmembrane region" description="Helical" evidence="5">
    <location>
        <begin position="118"/>
        <end position="136"/>
    </location>
</feature>
<dbReference type="GO" id="GO:0016020">
    <property type="term" value="C:membrane"/>
    <property type="evidence" value="ECO:0007669"/>
    <property type="project" value="UniProtKB-SubCell"/>
</dbReference>
<keyword evidence="4 5" id="KW-0472">Membrane</keyword>
<name>A0A2M9CUK1_9BACT</name>
<proteinExistence type="predicted"/>
<dbReference type="OrthoDB" id="648842at2"/>
<feature type="transmembrane region" description="Helical" evidence="5">
    <location>
        <begin position="78"/>
        <end position="98"/>
    </location>
</feature>
<evidence type="ECO:0000259" key="6">
    <source>
        <dbReference type="Pfam" id="PF07291"/>
    </source>
</evidence>